<dbReference type="InterPro" id="IPR050361">
    <property type="entry name" value="MPP/UQCRC_Complex"/>
</dbReference>
<dbReference type="GO" id="GO:0006508">
    <property type="term" value="P:proteolysis"/>
    <property type="evidence" value="ECO:0007669"/>
    <property type="project" value="InterPro"/>
</dbReference>
<keyword evidence="7" id="KW-1185">Reference proteome</keyword>
<dbReference type="InterPro" id="IPR011765">
    <property type="entry name" value="Pept_M16_N"/>
</dbReference>
<feature type="domain" description="Peptidase M16 N-terminal" evidence="4">
    <location>
        <begin position="18"/>
        <end position="159"/>
    </location>
</feature>
<keyword evidence="3" id="KW-0812">Transmembrane</keyword>
<gene>
    <name evidence="6" type="ORF">HW270_07600</name>
</gene>
<sequence length="409" mass="46148">MLEVIALDSGVRLILNSMDSVRSLSIGIWCNNGSVNENDDEQGISHFIEHMLFKGTENRSHFDIVNEIDSLGGQMNAFTGKEATCFYVKCLDEHFRATADVLTDMICHPTFPADELEKEKLVIVEEINMNADDPDDVAFDMLEDSIYVGMRMAHPVLGTKETVSSFDHDKLNEYYFNHYTRDEIVVSIAGSFDKAEVIGYFAEKFYNLKEHRADSTVKNISKVPDGSYLEISKEIEQSHLAMGVRLFPADDDRRYPMMLLSNLLGGGMSSRLMQNVRVKKGLAYSVYAMTGFYAHIGVFIISAGVAKERTQEALDAIREELDRLKGDDISLMEFNSSKEQLKSGFIFSQESVQSLMIFNGRNMLTYGRCISPSEVLQTIERITLDDINAIKYMIADYDSYSIINVTGKN</sequence>
<protein>
    <submittedName>
        <fullName evidence="6">Insulinase family protein</fullName>
    </submittedName>
</protein>
<comment type="caution">
    <text evidence="6">The sequence shown here is derived from an EMBL/GenBank/DDBJ whole genome shotgun (WGS) entry which is preliminary data.</text>
</comment>
<dbReference type="PANTHER" id="PTHR11851">
    <property type="entry name" value="METALLOPROTEASE"/>
    <property type="match status" value="1"/>
</dbReference>
<dbReference type="RefSeq" id="WP_178978771.1">
    <property type="nucleotide sequence ID" value="NZ_JABXYR010000002.1"/>
</dbReference>
<evidence type="ECO:0000259" key="4">
    <source>
        <dbReference type="Pfam" id="PF00675"/>
    </source>
</evidence>
<dbReference type="PANTHER" id="PTHR11851:SF49">
    <property type="entry name" value="MITOCHONDRIAL-PROCESSING PEPTIDASE SUBUNIT ALPHA"/>
    <property type="match status" value="1"/>
</dbReference>
<evidence type="ECO:0000259" key="5">
    <source>
        <dbReference type="Pfam" id="PF05193"/>
    </source>
</evidence>
<evidence type="ECO:0000256" key="1">
    <source>
        <dbReference type="ARBA" id="ARBA00007261"/>
    </source>
</evidence>
<dbReference type="Proteomes" id="UP000526307">
    <property type="component" value="Unassembled WGS sequence"/>
</dbReference>
<dbReference type="SUPFAM" id="SSF63411">
    <property type="entry name" value="LuxS/MPP-like metallohydrolase"/>
    <property type="match status" value="2"/>
</dbReference>
<keyword evidence="3" id="KW-1133">Transmembrane helix</keyword>
<dbReference type="InterPro" id="IPR001431">
    <property type="entry name" value="Pept_M16_Zn_BS"/>
</dbReference>
<keyword evidence="3" id="KW-0472">Membrane</keyword>
<dbReference type="GO" id="GO:0046872">
    <property type="term" value="F:metal ion binding"/>
    <property type="evidence" value="ECO:0007669"/>
    <property type="project" value="InterPro"/>
</dbReference>
<dbReference type="PROSITE" id="PS00143">
    <property type="entry name" value="INSULINASE"/>
    <property type="match status" value="1"/>
</dbReference>
<evidence type="ECO:0000256" key="2">
    <source>
        <dbReference type="RuleBase" id="RU004447"/>
    </source>
</evidence>
<proteinExistence type="inferred from homology"/>
<feature type="transmembrane region" description="Helical" evidence="3">
    <location>
        <begin position="281"/>
        <end position="305"/>
    </location>
</feature>
<evidence type="ECO:0000313" key="7">
    <source>
        <dbReference type="Proteomes" id="UP000526307"/>
    </source>
</evidence>
<evidence type="ECO:0000313" key="6">
    <source>
        <dbReference type="EMBL" id="NWO23915.1"/>
    </source>
</evidence>
<dbReference type="AlphaFoldDB" id="A0A7Y9B1K0"/>
<dbReference type="InterPro" id="IPR007863">
    <property type="entry name" value="Peptidase_M16_C"/>
</dbReference>
<comment type="similarity">
    <text evidence="1 2">Belongs to the peptidase M16 family.</text>
</comment>
<dbReference type="EMBL" id="JABXYR010000002">
    <property type="protein sequence ID" value="NWO23915.1"/>
    <property type="molecule type" value="Genomic_DNA"/>
</dbReference>
<organism evidence="6 7">
    <name type="scientific">Mogibacterium timidum</name>
    <dbReference type="NCBI Taxonomy" id="35519"/>
    <lineage>
        <taxon>Bacteria</taxon>
        <taxon>Bacillati</taxon>
        <taxon>Bacillota</taxon>
        <taxon>Clostridia</taxon>
        <taxon>Peptostreptococcales</taxon>
        <taxon>Anaerovoracaceae</taxon>
        <taxon>Mogibacterium</taxon>
    </lineage>
</organism>
<accession>A0A7Y9B1K0</accession>
<name>A0A7Y9B1K0_9FIRM</name>
<dbReference type="GO" id="GO:0004222">
    <property type="term" value="F:metalloendopeptidase activity"/>
    <property type="evidence" value="ECO:0007669"/>
    <property type="project" value="InterPro"/>
</dbReference>
<dbReference type="Pfam" id="PF00675">
    <property type="entry name" value="Peptidase_M16"/>
    <property type="match status" value="1"/>
</dbReference>
<feature type="domain" description="Peptidase M16 C-terminal" evidence="5">
    <location>
        <begin position="166"/>
        <end position="341"/>
    </location>
</feature>
<dbReference type="Gene3D" id="3.30.830.10">
    <property type="entry name" value="Metalloenzyme, LuxS/M16 peptidase-like"/>
    <property type="match status" value="2"/>
</dbReference>
<dbReference type="InterPro" id="IPR011249">
    <property type="entry name" value="Metalloenz_LuxS/M16"/>
</dbReference>
<evidence type="ECO:0000256" key="3">
    <source>
        <dbReference type="SAM" id="Phobius"/>
    </source>
</evidence>
<reference evidence="6 7" key="1">
    <citation type="submission" date="2020-06" db="EMBL/GenBank/DDBJ databases">
        <title>Mogibacterium timidum strain W9173 genomic sequence.</title>
        <authorList>
            <person name="Wade W.G."/>
            <person name="Johnston C.D."/>
            <person name="Chen T."/>
            <person name="Dewhirst F.E."/>
        </authorList>
    </citation>
    <scope>NUCLEOTIDE SEQUENCE [LARGE SCALE GENOMIC DNA]</scope>
    <source>
        <strain evidence="6 7">W9173</strain>
    </source>
</reference>
<dbReference type="Pfam" id="PF05193">
    <property type="entry name" value="Peptidase_M16_C"/>
    <property type="match status" value="1"/>
</dbReference>